<dbReference type="KEGG" id="amog:QRX60_17325"/>
<protein>
    <submittedName>
        <fullName evidence="1">Uncharacterized protein</fullName>
    </submittedName>
</protein>
<evidence type="ECO:0000313" key="2">
    <source>
        <dbReference type="Proteomes" id="UP001239397"/>
    </source>
</evidence>
<sequence length="79" mass="8628">MNDPATELVHYDHLGPEGAADVAKALSSLYRDVYAEPPYNWGDEHVEFFAKRFEQQRQAPGFDLVVAHAASGLVGLPSG</sequence>
<evidence type="ECO:0000313" key="1">
    <source>
        <dbReference type="EMBL" id="WIY05520.1"/>
    </source>
</evidence>
<keyword evidence="2" id="KW-1185">Reference proteome</keyword>
<dbReference type="EMBL" id="CP127295">
    <property type="protein sequence ID" value="WIY05520.1"/>
    <property type="molecule type" value="Genomic_DNA"/>
</dbReference>
<dbReference type="RefSeq" id="WP_286001808.1">
    <property type="nucleotide sequence ID" value="NZ_CP127295.1"/>
</dbReference>
<organism evidence="1 2">
    <name type="scientific">Amycolatopsis mongoliensis</name>
    <dbReference type="NCBI Taxonomy" id="715475"/>
    <lineage>
        <taxon>Bacteria</taxon>
        <taxon>Bacillati</taxon>
        <taxon>Actinomycetota</taxon>
        <taxon>Actinomycetes</taxon>
        <taxon>Pseudonocardiales</taxon>
        <taxon>Pseudonocardiaceae</taxon>
        <taxon>Amycolatopsis</taxon>
    </lineage>
</organism>
<proteinExistence type="predicted"/>
<reference evidence="1 2" key="1">
    <citation type="submission" date="2023-06" db="EMBL/GenBank/DDBJ databases">
        <authorList>
            <person name="Oyuntsetseg B."/>
            <person name="Kim S.B."/>
        </authorList>
    </citation>
    <scope>NUCLEOTIDE SEQUENCE [LARGE SCALE GENOMIC DNA]</scope>
    <source>
        <strain evidence="1 2">4-36</strain>
    </source>
</reference>
<dbReference type="AlphaFoldDB" id="A0A9Y2NPF6"/>
<name>A0A9Y2NPF6_9PSEU</name>
<accession>A0A9Y2NPF6</accession>
<dbReference type="Proteomes" id="UP001239397">
    <property type="component" value="Chromosome"/>
</dbReference>
<gene>
    <name evidence="1" type="ORF">QRX60_17325</name>
</gene>